<dbReference type="AlphaFoldDB" id="A0A0D8ZKK2"/>
<dbReference type="CDD" id="cd11301">
    <property type="entry name" value="Fut1_Fut2_like"/>
    <property type="match status" value="1"/>
</dbReference>
<dbReference type="Pfam" id="PF01531">
    <property type="entry name" value="Glyco_transf_11"/>
    <property type="match status" value="1"/>
</dbReference>
<keyword evidence="2 3" id="KW-0808">Transferase</keyword>
<name>A0A0D8ZKK2_9CYAN</name>
<gene>
    <name evidence="3" type="ORF">UH38_24290</name>
</gene>
<evidence type="ECO:0000256" key="1">
    <source>
        <dbReference type="ARBA" id="ARBA00022676"/>
    </source>
</evidence>
<proteinExistence type="predicted"/>
<protein>
    <submittedName>
        <fullName evidence="3">Glycosyl transferase</fullName>
    </submittedName>
</protein>
<dbReference type="GO" id="GO:0016020">
    <property type="term" value="C:membrane"/>
    <property type="evidence" value="ECO:0007669"/>
    <property type="project" value="InterPro"/>
</dbReference>
<evidence type="ECO:0000313" key="3">
    <source>
        <dbReference type="EMBL" id="KJH69368.1"/>
    </source>
</evidence>
<dbReference type="InterPro" id="IPR002516">
    <property type="entry name" value="Glyco_trans_11"/>
</dbReference>
<dbReference type="OrthoDB" id="9794601at2"/>
<dbReference type="GO" id="GO:0008107">
    <property type="term" value="F:galactoside 2-alpha-L-fucosyltransferase activity"/>
    <property type="evidence" value="ECO:0007669"/>
    <property type="project" value="InterPro"/>
</dbReference>
<comment type="caution">
    <text evidence="3">The sequence shown here is derived from an EMBL/GenBank/DDBJ whole genome shotgun (WGS) entry which is preliminary data.</text>
</comment>
<organism evidence="3 4">
    <name type="scientific">Aliterella atlantica CENA595</name>
    <dbReference type="NCBI Taxonomy" id="1618023"/>
    <lineage>
        <taxon>Bacteria</taxon>
        <taxon>Bacillati</taxon>
        <taxon>Cyanobacteriota</taxon>
        <taxon>Cyanophyceae</taxon>
        <taxon>Chroococcidiopsidales</taxon>
        <taxon>Aliterellaceae</taxon>
        <taxon>Aliterella</taxon>
    </lineage>
</organism>
<evidence type="ECO:0000313" key="4">
    <source>
        <dbReference type="Proteomes" id="UP000032452"/>
    </source>
</evidence>
<keyword evidence="4" id="KW-1185">Reference proteome</keyword>
<dbReference type="STRING" id="1618023.UH38_24290"/>
<reference evidence="3 4" key="1">
    <citation type="submission" date="2015-02" db="EMBL/GenBank/DDBJ databases">
        <title>Draft genome of a novel marine cyanobacterium (Chroococcales) isolated from South Atlantic Ocean.</title>
        <authorList>
            <person name="Rigonato J."/>
            <person name="Alvarenga D.O."/>
            <person name="Branco L.H."/>
            <person name="Varani A.M."/>
            <person name="Brandini F.P."/>
            <person name="Fiore M.F."/>
        </authorList>
    </citation>
    <scope>NUCLEOTIDE SEQUENCE [LARGE SCALE GENOMIC DNA]</scope>
    <source>
        <strain evidence="3 4">CENA595</strain>
    </source>
</reference>
<dbReference type="PATRIC" id="fig|1618023.3.peg.1039"/>
<dbReference type="PANTHER" id="PTHR11927:SF9">
    <property type="entry name" value="L-FUCOSYLTRANSFERASE"/>
    <property type="match status" value="1"/>
</dbReference>
<evidence type="ECO:0000256" key="2">
    <source>
        <dbReference type="ARBA" id="ARBA00022679"/>
    </source>
</evidence>
<dbReference type="PANTHER" id="PTHR11927">
    <property type="entry name" value="GALACTOSIDE 2-L-FUCOSYLTRANSFERASE"/>
    <property type="match status" value="1"/>
</dbReference>
<dbReference type="EMBL" id="JYON01000049">
    <property type="protein sequence ID" value="KJH69368.1"/>
    <property type="molecule type" value="Genomic_DNA"/>
</dbReference>
<dbReference type="RefSeq" id="WP_045057295.1">
    <property type="nucleotide sequence ID" value="NZ_CAWMDP010000014.1"/>
</dbReference>
<dbReference type="Proteomes" id="UP000032452">
    <property type="component" value="Unassembled WGS sequence"/>
</dbReference>
<dbReference type="Gene3D" id="3.40.50.11350">
    <property type="match status" value="1"/>
</dbReference>
<accession>A0A0D8ZKK2</accession>
<keyword evidence="1" id="KW-0328">Glycosyltransferase</keyword>
<dbReference type="GO" id="GO:0005975">
    <property type="term" value="P:carbohydrate metabolic process"/>
    <property type="evidence" value="ECO:0007669"/>
    <property type="project" value="InterPro"/>
</dbReference>
<sequence>MNKDSKYSTRSETERIFYTLDSLDRTAETTAIDTASKSEQCVLSMSSLGKLGRFGNQLFQYAFLRICALKSGAKVECPSWIGQSLFGHIDLPISQLLPPAIEQLDRGETLFDAMPEFIPYFEKMAGAPSIRVGVEAIEQGLSNVDLWGFFQFHTRFLQPHQAFFRSLFQPIPELREALEVGLTQLRSRGKTIIGVHIRRGDFVHLPMAGFTLLVPLEWWCEWLDRMWERFDQPVLFLCSDDLDRVLPAFAKFKPVTCNELSIEVTQLQSIHAEFYVDFFILSQCDVVGISNSVFSFAACLLNERGQQFFRPCWDFSIKFVQFDPWESLPLLYIGDGQPKILKRVDEVAAVTLATQGKLELLRCLCVQVPFSILKQWLVRLYLSYQGAGWRGVFRLLNNY</sequence>